<reference evidence="2 3" key="1">
    <citation type="submission" date="2018-12" db="EMBL/GenBank/DDBJ databases">
        <authorList>
            <consortium name="Pathogen Informatics"/>
        </authorList>
    </citation>
    <scope>NUCLEOTIDE SEQUENCE [LARGE SCALE GENOMIC DNA]</scope>
    <source>
        <strain evidence="2 3">NCTC7357</strain>
    </source>
</reference>
<gene>
    <name evidence="2" type="ORF">NCTC7357_05015</name>
</gene>
<dbReference type="EMBL" id="LR134334">
    <property type="protein sequence ID" value="VEF76640.1"/>
    <property type="molecule type" value="Genomic_DNA"/>
</dbReference>
<organism evidence="2 3">
    <name type="scientific">Pseudomonas chlororaphis</name>
    <dbReference type="NCBI Taxonomy" id="587753"/>
    <lineage>
        <taxon>Bacteria</taxon>
        <taxon>Pseudomonadati</taxon>
        <taxon>Pseudomonadota</taxon>
        <taxon>Gammaproteobacteria</taxon>
        <taxon>Pseudomonadales</taxon>
        <taxon>Pseudomonadaceae</taxon>
        <taxon>Pseudomonas</taxon>
    </lineage>
</organism>
<evidence type="ECO:0000313" key="3">
    <source>
        <dbReference type="Proteomes" id="UP000277437"/>
    </source>
</evidence>
<evidence type="ECO:0008006" key="4">
    <source>
        <dbReference type="Google" id="ProtNLM"/>
    </source>
</evidence>
<dbReference type="RefSeq" id="WP_124323606.1">
    <property type="nucleotide sequence ID" value="NZ_CP118137.1"/>
</dbReference>
<protein>
    <recommendedName>
        <fullName evidence="4">Transposase</fullName>
    </recommendedName>
</protein>
<name>A0AAX3G4L2_9PSED</name>
<keyword evidence="1" id="KW-0175">Coiled coil</keyword>
<evidence type="ECO:0000313" key="2">
    <source>
        <dbReference type="EMBL" id="VEF76640.1"/>
    </source>
</evidence>
<feature type="coiled-coil region" evidence="1">
    <location>
        <begin position="85"/>
        <end position="112"/>
    </location>
</feature>
<evidence type="ECO:0000256" key="1">
    <source>
        <dbReference type="SAM" id="Coils"/>
    </source>
</evidence>
<sequence length="118" mass="12847">MTDFKSKIYTNEQIEAIIAEYKQSGDPITVFCKSRGHKPAYQTLKGWLDAVDQAAPAKNPAPAASAPTTPEGIKAEIARLQGAYKASLLSKVDRLKSDIEKLQQELAAAEKELEEVTA</sequence>
<dbReference type="AlphaFoldDB" id="A0AAX3G4L2"/>
<proteinExistence type="predicted"/>
<dbReference type="Proteomes" id="UP000277437">
    <property type="component" value="Chromosome"/>
</dbReference>
<accession>A0AAX3G4L2</accession>